<dbReference type="InterPro" id="IPR007742">
    <property type="entry name" value="NosD_dom"/>
</dbReference>
<dbReference type="RefSeq" id="WP_088218471.1">
    <property type="nucleotide sequence ID" value="NZ_AP024590.1"/>
</dbReference>
<organism evidence="2 3">
    <name type="scientific">Enterobacter kobei</name>
    <dbReference type="NCBI Taxonomy" id="208224"/>
    <lineage>
        <taxon>Bacteria</taxon>
        <taxon>Pseudomonadati</taxon>
        <taxon>Pseudomonadota</taxon>
        <taxon>Gammaproteobacteria</taxon>
        <taxon>Enterobacterales</taxon>
        <taxon>Enterobacteriaceae</taxon>
        <taxon>Enterobacter</taxon>
        <taxon>Enterobacter cloacae complex</taxon>
    </lineage>
</organism>
<dbReference type="SUPFAM" id="SSF51126">
    <property type="entry name" value="Pectin lyase-like"/>
    <property type="match status" value="1"/>
</dbReference>
<dbReference type="Gene3D" id="2.160.20.10">
    <property type="entry name" value="Single-stranded right-handed beta-helix, Pectin lyase-like"/>
    <property type="match status" value="1"/>
</dbReference>
<dbReference type="InterPro" id="IPR011050">
    <property type="entry name" value="Pectin_lyase_fold/virulence"/>
</dbReference>
<accession>A0AA86IWH8</accession>
<protein>
    <recommendedName>
        <fullName evidence="1">Periplasmic copper-binding protein NosD beta helix domain-containing protein</fullName>
    </recommendedName>
</protein>
<evidence type="ECO:0000259" key="1">
    <source>
        <dbReference type="Pfam" id="PF05048"/>
    </source>
</evidence>
<dbReference type="AlphaFoldDB" id="A0AA86IWH8"/>
<reference evidence="2" key="1">
    <citation type="submission" date="2021-04" db="EMBL/GenBank/DDBJ databases">
        <title>Difference and commonality of drug resistance evolution in various bacteria. and drug sensitivity profiles.</title>
        <authorList>
            <person name="Maeda T."/>
            <person name="Shibai A."/>
            <person name="Kawada K."/>
            <person name="Kotani H."/>
            <person name="Tarusawa Y."/>
            <person name="Tanabe K."/>
            <person name="Furusawa C."/>
        </authorList>
    </citation>
    <scope>NUCLEOTIDE SEQUENCE</scope>
    <source>
        <strain evidence="2">JCM 8580</strain>
    </source>
</reference>
<proteinExistence type="predicted"/>
<gene>
    <name evidence="2" type="ORF">ENKO_22660</name>
</gene>
<dbReference type="Pfam" id="PF05048">
    <property type="entry name" value="NosD"/>
    <property type="match status" value="1"/>
</dbReference>
<dbReference type="InterPro" id="IPR012334">
    <property type="entry name" value="Pectin_lyas_fold"/>
</dbReference>
<evidence type="ECO:0000313" key="2">
    <source>
        <dbReference type="EMBL" id="BCU55672.1"/>
    </source>
</evidence>
<dbReference type="CDD" id="cd21111">
    <property type="entry name" value="IFTase"/>
    <property type="match status" value="1"/>
</dbReference>
<dbReference type="Proteomes" id="UP000682928">
    <property type="component" value="Chromosome"/>
</dbReference>
<feature type="domain" description="Periplasmic copper-binding protein NosD beta helix" evidence="1">
    <location>
        <begin position="162"/>
        <end position="306"/>
    </location>
</feature>
<evidence type="ECO:0000313" key="3">
    <source>
        <dbReference type="Proteomes" id="UP000682928"/>
    </source>
</evidence>
<dbReference type="EMBL" id="AP024590">
    <property type="protein sequence ID" value="BCU55672.1"/>
    <property type="molecule type" value="Genomic_DNA"/>
</dbReference>
<name>A0AA86IWH8_9ENTR</name>
<sequence>MTCNNHYDVTQWHTGNPYNDIGEVINSIIADIKSRQTQADVNNGGKPGAVISIPPGDYHLTSQVVIDISYLKIKGAGHGFTSSSIRFNAPQSEWPNWHEIWPGGSRILVDITAGEGDPEHAGAAFYVARSGEPRISSVEFSGFCIDGLHFVDDGLGHNDPENSYVNGKTGIYIASAQDSFRITGMGLVYLEHGVTIYDADALSVHDNFIAECGNCVELRGAGQASKITDNLMGAGYKGFTLSAQNFGGLLITANNIFPRGKSSVHFSGVARSSITGNRFHSFYPGMVIFEDNCTENLISANHLLRDREPWPPMQGYNNGLDDSFGLIHLNGDHNSVIGNHISASLNPAFITPPGSRPVIIHVVSGQGNYIADNHIVATHDTAGAECADVSSCFTTQVGALLATNRRVALDVIAVQVAPDSTHNTVLDCGGEAQVIIDKTANAFRSTPQPGEVN</sequence>